<reference evidence="1" key="1">
    <citation type="submission" date="2018-11" db="EMBL/GenBank/DDBJ databases">
        <authorList>
            <person name="Grassa J C."/>
        </authorList>
    </citation>
    <scope>NUCLEOTIDE SEQUENCE [LARGE SCALE GENOMIC DNA]</scope>
</reference>
<evidence type="ECO:0000313" key="1">
    <source>
        <dbReference type="EnsemblPlants" id="cds.evm.model.03.1163"/>
    </source>
</evidence>
<organism evidence="1 2">
    <name type="scientific">Cannabis sativa</name>
    <name type="common">Hemp</name>
    <name type="synonym">Marijuana</name>
    <dbReference type="NCBI Taxonomy" id="3483"/>
    <lineage>
        <taxon>Eukaryota</taxon>
        <taxon>Viridiplantae</taxon>
        <taxon>Streptophyta</taxon>
        <taxon>Embryophyta</taxon>
        <taxon>Tracheophyta</taxon>
        <taxon>Spermatophyta</taxon>
        <taxon>Magnoliopsida</taxon>
        <taxon>eudicotyledons</taxon>
        <taxon>Gunneridae</taxon>
        <taxon>Pentapetalae</taxon>
        <taxon>rosids</taxon>
        <taxon>fabids</taxon>
        <taxon>Rosales</taxon>
        <taxon>Cannabaceae</taxon>
        <taxon>Cannabis</taxon>
    </lineage>
</organism>
<name>A0A803P482_CANSA</name>
<dbReference type="AlphaFoldDB" id="A0A803P482"/>
<dbReference type="Gramene" id="evm.model.03.1163">
    <property type="protein sequence ID" value="cds.evm.model.03.1163"/>
    <property type="gene ID" value="evm.TU.03.1163"/>
</dbReference>
<evidence type="ECO:0000313" key="2">
    <source>
        <dbReference type="Proteomes" id="UP000596661"/>
    </source>
</evidence>
<accession>A0A803P482</accession>
<sequence length="174" mass="19372">MNPYQDYVEEKYEEAHPFSIKVQKCVQWVSPPSTVMYKRLKNLYDKGVLGGVEAFLPTPRQLATNYGEGFCAWSGPQAIKGLRSRAHEILQLLACAQNISLLTITINLLEYGLYPSEEEPIERPIQIRDDLGVATCLATLVIGKGKVVVVEDGRDSSDEDAPSLLIWDGSPFEV</sequence>
<proteinExistence type="predicted"/>
<keyword evidence="2" id="KW-1185">Reference proteome</keyword>
<dbReference type="EMBL" id="UZAU01000287">
    <property type="status" value="NOT_ANNOTATED_CDS"/>
    <property type="molecule type" value="Genomic_DNA"/>
</dbReference>
<dbReference type="EnsemblPlants" id="evm.model.03.1163">
    <property type="protein sequence ID" value="cds.evm.model.03.1163"/>
    <property type="gene ID" value="evm.TU.03.1163"/>
</dbReference>
<dbReference type="Proteomes" id="UP000596661">
    <property type="component" value="Chromosome 3"/>
</dbReference>
<protein>
    <submittedName>
        <fullName evidence="1">Uncharacterized protein</fullName>
    </submittedName>
</protein>
<reference evidence="1" key="2">
    <citation type="submission" date="2021-03" db="UniProtKB">
        <authorList>
            <consortium name="EnsemblPlants"/>
        </authorList>
    </citation>
    <scope>IDENTIFICATION</scope>
</reference>